<dbReference type="GO" id="GO:0005768">
    <property type="term" value="C:endosome"/>
    <property type="evidence" value="ECO:0007669"/>
    <property type="project" value="UniProtKB-SubCell"/>
</dbReference>
<evidence type="ECO:0000256" key="1">
    <source>
        <dbReference type="ARBA" id="ARBA00004177"/>
    </source>
</evidence>
<evidence type="ECO:0000256" key="5">
    <source>
        <dbReference type="ARBA" id="ARBA00022448"/>
    </source>
</evidence>
<keyword evidence="7" id="KW-0254">Endocytosis</keyword>
<name>A0AA39FB57_9HYME</name>
<keyword evidence="11" id="KW-0106">Calcium</keyword>
<evidence type="ECO:0000256" key="17">
    <source>
        <dbReference type="ARBA" id="ARBA00023329"/>
    </source>
</evidence>
<evidence type="ECO:0000256" key="18">
    <source>
        <dbReference type="ARBA" id="ARBA00034111"/>
    </source>
</evidence>
<evidence type="ECO:0000256" key="14">
    <source>
        <dbReference type="ARBA" id="ARBA00023136"/>
    </source>
</evidence>
<sequence>MSFGQKIASIMERPGEDPVSKEDVPWYMKYAGRGLGTVGSLFAIFLGAWNCVGIILGDVSCFISGMWQMVGGFLVVTIEAPCCCMFIDFVQNLSDWVERRPYWNRAAGYCLLALPPIFMCHNVSSIFGNGLIFTTGIIYGLMSLGKKGSLADPSAGVASPTGMASPQGTAPSTDHHTTLMEDPDVWRPT</sequence>
<comment type="similarity">
    <text evidence="3">Belongs to the calcium channel flower family.</text>
</comment>
<evidence type="ECO:0000256" key="12">
    <source>
        <dbReference type="ARBA" id="ARBA00022989"/>
    </source>
</evidence>
<evidence type="ECO:0000313" key="22">
    <source>
        <dbReference type="EMBL" id="KAK0166310.1"/>
    </source>
</evidence>
<evidence type="ECO:0000256" key="11">
    <source>
        <dbReference type="ARBA" id="ARBA00022837"/>
    </source>
</evidence>
<keyword evidence="13" id="KW-0406">Ion transport</keyword>
<organism evidence="22 23">
    <name type="scientific">Microctonus aethiopoides</name>
    <dbReference type="NCBI Taxonomy" id="144406"/>
    <lineage>
        <taxon>Eukaryota</taxon>
        <taxon>Metazoa</taxon>
        <taxon>Ecdysozoa</taxon>
        <taxon>Arthropoda</taxon>
        <taxon>Hexapoda</taxon>
        <taxon>Insecta</taxon>
        <taxon>Pterygota</taxon>
        <taxon>Neoptera</taxon>
        <taxon>Endopterygota</taxon>
        <taxon>Hymenoptera</taxon>
        <taxon>Apocrita</taxon>
        <taxon>Ichneumonoidea</taxon>
        <taxon>Braconidae</taxon>
        <taxon>Euphorinae</taxon>
        <taxon>Microctonus</taxon>
    </lineage>
</organism>
<comment type="subcellular location">
    <subcellularLocation>
        <location evidence="2">Cytoplasmic vesicle</location>
        <location evidence="2">Secretory vesicle</location>
        <location evidence="2">Synaptic vesicle membrane</location>
        <topology evidence="2">Multi-pass membrane protein</topology>
    </subcellularLocation>
    <subcellularLocation>
        <location evidence="1">Endosome</location>
    </subcellularLocation>
    <subcellularLocation>
        <location evidence="18">Presynaptic cell membrane</location>
    </subcellularLocation>
</comment>
<feature type="region of interest" description="Disordered" evidence="20">
    <location>
        <begin position="155"/>
        <end position="189"/>
    </location>
</feature>
<keyword evidence="5" id="KW-0813">Transport</keyword>
<keyword evidence="23" id="KW-1185">Reference proteome</keyword>
<keyword evidence="17" id="KW-0968">Cytoplasmic vesicle</keyword>
<dbReference type="GO" id="GO:0042734">
    <property type="term" value="C:presynaptic membrane"/>
    <property type="evidence" value="ECO:0007669"/>
    <property type="project" value="UniProtKB-SubCell"/>
</dbReference>
<feature type="transmembrane region" description="Helical" evidence="21">
    <location>
        <begin position="125"/>
        <end position="144"/>
    </location>
</feature>
<dbReference type="Pfam" id="PF10233">
    <property type="entry name" value="Cg6151-P"/>
    <property type="match status" value="1"/>
</dbReference>
<dbReference type="EMBL" id="JAQQBS010001422">
    <property type="protein sequence ID" value="KAK0166310.1"/>
    <property type="molecule type" value="Genomic_DNA"/>
</dbReference>
<evidence type="ECO:0000256" key="2">
    <source>
        <dbReference type="ARBA" id="ARBA00004644"/>
    </source>
</evidence>
<dbReference type="GO" id="GO:0030672">
    <property type="term" value="C:synaptic vesicle membrane"/>
    <property type="evidence" value="ECO:0007669"/>
    <property type="project" value="UniProtKB-SubCell"/>
</dbReference>
<comment type="caution">
    <text evidence="22">The sequence shown here is derived from an EMBL/GenBank/DDBJ whole genome shotgun (WGS) entry which is preliminary data.</text>
</comment>
<protein>
    <recommendedName>
        <fullName evidence="4">Calcium channel flower</fullName>
    </recommendedName>
</protein>
<evidence type="ECO:0000256" key="9">
    <source>
        <dbReference type="ARBA" id="ARBA00022692"/>
    </source>
</evidence>
<evidence type="ECO:0000256" key="4">
    <source>
        <dbReference type="ARBA" id="ARBA00016120"/>
    </source>
</evidence>
<keyword evidence="15" id="KW-0966">Cell projection</keyword>
<evidence type="ECO:0000313" key="23">
    <source>
        <dbReference type="Proteomes" id="UP001168990"/>
    </source>
</evidence>
<dbReference type="GO" id="GO:0005262">
    <property type="term" value="F:calcium channel activity"/>
    <property type="evidence" value="ECO:0007669"/>
    <property type="project" value="UniProtKB-KW"/>
</dbReference>
<feature type="transmembrane region" description="Helical" evidence="21">
    <location>
        <begin position="69"/>
        <end position="90"/>
    </location>
</feature>
<keyword evidence="9 21" id="KW-0812">Transmembrane</keyword>
<feature type="compositionally biased region" description="Polar residues" evidence="20">
    <location>
        <begin position="162"/>
        <end position="172"/>
    </location>
</feature>
<feature type="transmembrane region" description="Helical" evidence="21">
    <location>
        <begin position="102"/>
        <end position="119"/>
    </location>
</feature>
<evidence type="ECO:0000256" key="7">
    <source>
        <dbReference type="ARBA" id="ARBA00022583"/>
    </source>
</evidence>
<keyword evidence="14 21" id="KW-0472">Membrane</keyword>
<dbReference type="Proteomes" id="UP001168990">
    <property type="component" value="Unassembled WGS sequence"/>
</dbReference>
<accession>A0AA39FB57</accession>
<evidence type="ECO:0000256" key="21">
    <source>
        <dbReference type="SAM" id="Phobius"/>
    </source>
</evidence>
<keyword evidence="10" id="KW-0967">Endosome</keyword>
<dbReference type="SMART" id="SM01077">
    <property type="entry name" value="Cg6151-P"/>
    <property type="match status" value="1"/>
</dbReference>
<dbReference type="InterPro" id="IPR019365">
    <property type="entry name" value="TVP18/Ca-channel_flower"/>
</dbReference>
<evidence type="ECO:0000256" key="6">
    <source>
        <dbReference type="ARBA" id="ARBA00022568"/>
    </source>
</evidence>
<keyword evidence="6" id="KW-0109">Calcium transport</keyword>
<evidence type="ECO:0000256" key="3">
    <source>
        <dbReference type="ARBA" id="ARBA00010023"/>
    </source>
</evidence>
<comment type="subunit">
    <text evidence="19">Homomultimer. Associates with the dally/ magu complex.</text>
</comment>
<dbReference type="GO" id="GO:0006897">
    <property type="term" value="P:endocytosis"/>
    <property type="evidence" value="ECO:0007669"/>
    <property type="project" value="UniProtKB-KW"/>
</dbReference>
<gene>
    <name evidence="22" type="ORF">PV328_004743</name>
</gene>
<feature type="transmembrane region" description="Helical" evidence="21">
    <location>
        <begin position="35"/>
        <end position="57"/>
    </location>
</feature>
<reference evidence="22" key="1">
    <citation type="journal article" date="2023" name="bioRxiv">
        <title>Scaffold-level genome assemblies of two parasitoid biocontrol wasps reveal the parthenogenesis mechanism and an associated novel virus.</title>
        <authorList>
            <person name="Inwood S."/>
            <person name="Skelly J."/>
            <person name="Guhlin J."/>
            <person name="Harrop T."/>
            <person name="Goldson S."/>
            <person name="Dearden P."/>
        </authorList>
    </citation>
    <scope>NUCLEOTIDE SEQUENCE</scope>
    <source>
        <strain evidence="22">Irish</strain>
        <tissue evidence="22">Whole body</tissue>
    </source>
</reference>
<dbReference type="PANTHER" id="PTHR13314:SF2">
    <property type="entry name" value="CALCIUM CHANNEL FLOWER HOMOLOG"/>
    <property type="match status" value="1"/>
</dbReference>
<evidence type="ECO:0000256" key="13">
    <source>
        <dbReference type="ARBA" id="ARBA00023065"/>
    </source>
</evidence>
<evidence type="ECO:0000256" key="20">
    <source>
        <dbReference type="SAM" id="MobiDB-lite"/>
    </source>
</evidence>
<dbReference type="AlphaFoldDB" id="A0AA39FB57"/>
<reference evidence="22" key="2">
    <citation type="submission" date="2023-03" db="EMBL/GenBank/DDBJ databases">
        <authorList>
            <person name="Inwood S.N."/>
            <person name="Skelly J.G."/>
            <person name="Guhlin J."/>
            <person name="Harrop T.W.R."/>
            <person name="Goldson S.G."/>
            <person name="Dearden P.K."/>
        </authorList>
    </citation>
    <scope>NUCLEOTIDE SEQUENCE</scope>
    <source>
        <strain evidence="22">Irish</strain>
        <tissue evidence="22">Whole body</tissue>
    </source>
</reference>
<evidence type="ECO:0000256" key="8">
    <source>
        <dbReference type="ARBA" id="ARBA00022673"/>
    </source>
</evidence>
<keyword evidence="12 21" id="KW-1133">Transmembrane helix</keyword>
<dbReference type="PANTHER" id="PTHR13314">
    <property type="entry name" value="CALCIUM CHANNEL FLOWER HOMOLOG"/>
    <property type="match status" value="1"/>
</dbReference>
<evidence type="ECO:0000256" key="15">
    <source>
        <dbReference type="ARBA" id="ARBA00023273"/>
    </source>
</evidence>
<keyword evidence="8" id="KW-0107">Calcium channel</keyword>
<evidence type="ECO:0000256" key="19">
    <source>
        <dbReference type="ARBA" id="ARBA00046506"/>
    </source>
</evidence>
<evidence type="ECO:0000256" key="10">
    <source>
        <dbReference type="ARBA" id="ARBA00022753"/>
    </source>
</evidence>
<evidence type="ECO:0000256" key="16">
    <source>
        <dbReference type="ARBA" id="ARBA00023303"/>
    </source>
</evidence>
<keyword evidence="16" id="KW-0407">Ion channel</keyword>
<proteinExistence type="inferred from homology"/>